<dbReference type="SUPFAM" id="SSF48264">
    <property type="entry name" value="Cytochrome P450"/>
    <property type="match status" value="1"/>
</dbReference>
<dbReference type="STRING" id="465721.ACG33_09565"/>
<evidence type="ECO:0000313" key="2">
    <source>
        <dbReference type="EMBL" id="AMN47338.1"/>
    </source>
</evidence>
<dbReference type="Pfam" id="PF00067">
    <property type="entry name" value="p450"/>
    <property type="match status" value="1"/>
</dbReference>
<dbReference type="InterPro" id="IPR002397">
    <property type="entry name" value="Cyt_P450_B"/>
</dbReference>
<dbReference type="AlphaFoldDB" id="A0A127FCN8"/>
<dbReference type="GO" id="GO:0020037">
    <property type="term" value="F:heme binding"/>
    <property type="evidence" value="ECO:0007669"/>
    <property type="project" value="InterPro"/>
</dbReference>
<dbReference type="CDD" id="cd11079">
    <property type="entry name" value="Cyp_unk"/>
    <property type="match status" value="1"/>
</dbReference>
<dbReference type="Proteomes" id="UP000070250">
    <property type="component" value="Chromosome"/>
</dbReference>
<evidence type="ECO:0000313" key="3">
    <source>
        <dbReference type="Proteomes" id="UP000070250"/>
    </source>
</evidence>
<comment type="similarity">
    <text evidence="1">Belongs to the cytochrome P450 family.</text>
</comment>
<gene>
    <name evidence="2" type="ORF">ACG33_09565</name>
</gene>
<dbReference type="InterPro" id="IPR001128">
    <property type="entry name" value="Cyt_P450"/>
</dbReference>
<dbReference type="PRINTS" id="PR00359">
    <property type="entry name" value="BP450"/>
</dbReference>
<protein>
    <submittedName>
        <fullName evidence="2">Cytochrome P450</fullName>
    </submittedName>
</protein>
<sequence>METDWDPRSAEVLRDQRAAYDSMRERCPVAFSEFMHWSLFRHEDIERALLDHETFSNAVSQHLTVPNGMDPPEHTAYRAIIDRCFTPERVDAFAPVCRGIAADLVRNMLGRDEVELIADLALPFSVYVQCAHLNWPTTLHEPLIRWTRRNYEANLKRDRHITSEIAREFEALIDDMIEARSQGQSKPEDDLTAVLLNERVWGRPLSNEEIASILRNWTVGEIGSISAAVGIVAYYLAQHVDLQQQLRTQPSLLDAAIDEILRMFGPLVANRRITTRPVEIGGRKIGAGERISLMWIAGNRDGRVFDDPDSFRLDRDPAKNLLYGAGVHVCPGAPLARLELRMITEELLRQTTAIEPVPGKTPVNAIFPSSGYATLPLCIKR</sequence>
<evidence type="ECO:0000256" key="1">
    <source>
        <dbReference type="ARBA" id="ARBA00010617"/>
    </source>
</evidence>
<dbReference type="GO" id="GO:0016705">
    <property type="term" value="F:oxidoreductase activity, acting on paired donors, with incorporation or reduction of molecular oxygen"/>
    <property type="evidence" value="ECO:0007669"/>
    <property type="project" value="InterPro"/>
</dbReference>
<name>A0A127FCN8_STEDE</name>
<dbReference type="PATRIC" id="fig|465721.4.peg.2032"/>
<dbReference type="GO" id="GO:0004497">
    <property type="term" value="F:monooxygenase activity"/>
    <property type="evidence" value="ECO:0007669"/>
    <property type="project" value="InterPro"/>
</dbReference>
<dbReference type="InterPro" id="IPR036396">
    <property type="entry name" value="Cyt_P450_sf"/>
</dbReference>
<dbReference type="PANTHER" id="PTHR46696">
    <property type="entry name" value="P450, PUTATIVE (EUROFUNG)-RELATED"/>
    <property type="match status" value="1"/>
</dbReference>
<keyword evidence="3" id="KW-1185">Reference proteome</keyword>
<dbReference type="KEGG" id="sdf:ACG33_09565"/>
<organism evidence="2 3">
    <name type="scientific">Steroidobacter denitrificans</name>
    <dbReference type="NCBI Taxonomy" id="465721"/>
    <lineage>
        <taxon>Bacteria</taxon>
        <taxon>Pseudomonadati</taxon>
        <taxon>Pseudomonadota</taxon>
        <taxon>Gammaproteobacteria</taxon>
        <taxon>Steroidobacterales</taxon>
        <taxon>Steroidobacteraceae</taxon>
        <taxon>Steroidobacter</taxon>
    </lineage>
</organism>
<proteinExistence type="inferred from homology"/>
<dbReference type="GO" id="GO:0005506">
    <property type="term" value="F:iron ion binding"/>
    <property type="evidence" value="ECO:0007669"/>
    <property type="project" value="InterPro"/>
</dbReference>
<accession>A0A127FCN8</accession>
<dbReference type="Gene3D" id="1.10.630.10">
    <property type="entry name" value="Cytochrome P450"/>
    <property type="match status" value="1"/>
</dbReference>
<dbReference type="EMBL" id="CP011971">
    <property type="protein sequence ID" value="AMN47338.1"/>
    <property type="molecule type" value="Genomic_DNA"/>
</dbReference>
<reference evidence="2 3" key="1">
    <citation type="submission" date="2015-06" db="EMBL/GenBank/DDBJ databases">
        <title>A Comprehensive Approach to Explore the Metabolic and Phylogenetic Diversity of Bacterial Steroid Degradation in the Environment: Testosterone as an Example.</title>
        <authorList>
            <person name="Yang F.-C."/>
            <person name="Chen Y.-L."/>
            <person name="Yu C.-P."/>
            <person name="Tang S.-L."/>
            <person name="Wang P.-H."/>
            <person name="Ismail W."/>
            <person name="Wang C.-H."/>
            <person name="Yang C.-Y."/>
            <person name="Chiang Y.-R."/>
        </authorList>
    </citation>
    <scope>NUCLEOTIDE SEQUENCE [LARGE SCALE GENOMIC DNA]</scope>
    <source>
        <strain evidence="2 3">DSM 18526</strain>
    </source>
</reference>
<dbReference type="PANTHER" id="PTHR46696:SF6">
    <property type="entry name" value="P450, PUTATIVE (EUROFUNG)-RELATED"/>
    <property type="match status" value="1"/>
</dbReference>